<sequence length="521" mass="60392">MAVFETKPERRLDNYIATLDRYEREQYMPNHGASGDFWTTRHMVRSHPVNLDQVTARLLELPADYNAHPRPYVHSPDDEGSPRRPSTDSDVTLTPPSDGELERRNYYELVNDGGRPLYPIHLLDDVARKPRAHQDMLQAWLDHPDSHAKHPCWEVFGEQLYSWQCFRKWQTYSRGRGGSLYEIGGETAYEMFFYYFRRQAPTHTSAVQNLLAQYNFTRPTRLDDDPKQQDKLATWIEYLAFTCSIHYRYARSTENCQPEFDKAWKTLLDSNVLRPSETRESICNIKSAIERREEREEAQHTVNLAREASVWEQIPEVRRVAAQSTLEEAKKSLAVIARRDDMIMDFNITVQEYKRAAMLAERWNRRVQWIMEQVPLVEAEPAVLETASNSICGTKRGRSQESTDTQNKSIKKRRVNTDKEDPRISNSGDNSAPNSNKNNGAKRGLARSRTGNANEPNIARRAVRRRERSRKVTEHPESRLLRSNSKKTARQVSATNVPLRRSARIAARQQLQNKDIHASKG</sequence>
<reference evidence="1" key="1">
    <citation type="submission" date="2022-12" db="EMBL/GenBank/DDBJ databases">
        <title>Genome Sequence of Lasiodiplodia mahajangana.</title>
        <authorList>
            <person name="Buettner E."/>
        </authorList>
    </citation>
    <scope>NUCLEOTIDE SEQUENCE</scope>
    <source>
        <strain evidence="1">VT137</strain>
    </source>
</reference>
<comment type="caution">
    <text evidence="1">The sequence shown here is derived from an EMBL/GenBank/DDBJ whole genome shotgun (WGS) entry which is preliminary data.</text>
</comment>
<keyword evidence="2" id="KW-1185">Reference proteome</keyword>
<proteinExistence type="predicted"/>
<dbReference type="EMBL" id="JAPUUL010000271">
    <property type="protein sequence ID" value="KAJ8131550.1"/>
    <property type="molecule type" value="Genomic_DNA"/>
</dbReference>
<dbReference type="Proteomes" id="UP001153332">
    <property type="component" value="Unassembled WGS sequence"/>
</dbReference>
<evidence type="ECO:0000313" key="2">
    <source>
        <dbReference type="Proteomes" id="UP001153332"/>
    </source>
</evidence>
<name>A0ACC2JVP6_9PEZI</name>
<accession>A0ACC2JVP6</accession>
<evidence type="ECO:0000313" key="1">
    <source>
        <dbReference type="EMBL" id="KAJ8131550.1"/>
    </source>
</evidence>
<gene>
    <name evidence="1" type="ORF">O1611_g2074</name>
</gene>
<organism evidence="1 2">
    <name type="scientific">Lasiodiplodia mahajangana</name>
    <dbReference type="NCBI Taxonomy" id="1108764"/>
    <lineage>
        <taxon>Eukaryota</taxon>
        <taxon>Fungi</taxon>
        <taxon>Dikarya</taxon>
        <taxon>Ascomycota</taxon>
        <taxon>Pezizomycotina</taxon>
        <taxon>Dothideomycetes</taxon>
        <taxon>Dothideomycetes incertae sedis</taxon>
        <taxon>Botryosphaeriales</taxon>
        <taxon>Botryosphaeriaceae</taxon>
        <taxon>Lasiodiplodia</taxon>
    </lineage>
</organism>
<protein>
    <submittedName>
        <fullName evidence="1">Uncharacterized protein</fullName>
    </submittedName>
</protein>